<feature type="compositionally biased region" description="Low complexity" evidence="1">
    <location>
        <begin position="1"/>
        <end position="10"/>
    </location>
</feature>
<sequence length="106" mass="11016">MATMTATTTTQEARTVRPGASAVDTPSASAAAEQAVARHAVTLDVLGTRLELPPPEQLAFLGGVAVMAALDILEWPVALVLAVGHQLAHSHHGKVLREFGEALEEA</sequence>
<dbReference type="EMBL" id="VJZC01000719">
    <property type="protein sequence ID" value="MPY64117.1"/>
    <property type="molecule type" value="Genomic_DNA"/>
</dbReference>
<gene>
    <name evidence="2" type="ORF">FNH08_45270</name>
</gene>
<accession>A0A5N8XXL9</accession>
<proteinExistence type="predicted"/>
<evidence type="ECO:0000313" key="2">
    <source>
        <dbReference type="EMBL" id="MPY64117.1"/>
    </source>
</evidence>
<feature type="region of interest" description="Disordered" evidence="1">
    <location>
        <begin position="1"/>
        <end position="27"/>
    </location>
</feature>
<dbReference type="Proteomes" id="UP000400924">
    <property type="component" value="Unassembled WGS sequence"/>
</dbReference>
<dbReference type="OrthoDB" id="3831210at2"/>
<dbReference type="AlphaFoldDB" id="A0A5N8XXL9"/>
<name>A0A5N8XXL9_9ACTN</name>
<organism evidence="2 3">
    <name type="scientific">Streptomyces spongiae</name>
    <dbReference type="NCBI Taxonomy" id="565072"/>
    <lineage>
        <taxon>Bacteria</taxon>
        <taxon>Bacillati</taxon>
        <taxon>Actinomycetota</taxon>
        <taxon>Actinomycetes</taxon>
        <taxon>Kitasatosporales</taxon>
        <taxon>Streptomycetaceae</taxon>
        <taxon>Streptomyces</taxon>
    </lineage>
</organism>
<keyword evidence="3" id="KW-1185">Reference proteome</keyword>
<protein>
    <submittedName>
        <fullName evidence="2">Uncharacterized protein</fullName>
    </submittedName>
</protein>
<comment type="caution">
    <text evidence="2">The sequence shown here is derived from an EMBL/GenBank/DDBJ whole genome shotgun (WGS) entry which is preliminary data.</text>
</comment>
<reference evidence="2 3" key="1">
    <citation type="submission" date="2019-07" db="EMBL/GenBank/DDBJ databases">
        <title>New species of Amycolatopsis and Streptomyces.</title>
        <authorList>
            <person name="Duangmal K."/>
            <person name="Teo W.F.A."/>
            <person name="Lipun K."/>
        </authorList>
    </citation>
    <scope>NUCLEOTIDE SEQUENCE [LARGE SCALE GENOMIC DNA]</scope>
    <source>
        <strain evidence="2 3">NBRC 106415</strain>
    </source>
</reference>
<evidence type="ECO:0000313" key="3">
    <source>
        <dbReference type="Proteomes" id="UP000400924"/>
    </source>
</evidence>
<evidence type="ECO:0000256" key="1">
    <source>
        <dbReference type="SAM" id="MobiDB-lite"/>
    </source>
</evidence>